<dbReference type="PANTHER" id="PTHR43800">
    <property type="entry name" value="PEPTIDYL-LYSINE N-ACETYLTRANSFERASE YJAB"/>
    <property type="match status" value="1"/>
</dbReference>
<dbReference type="KEGG" id="ssyi:EKG83_18375"/>
<feature type="domain" description="N-acetyltransferase" evidence="3">
    <location>
        <begin position="1"/>
        <end position="147"/>
    </location>
</feature>
<dbReference type="Gene3D" id="3.40.630.30">
    <property type="match status" value="1"/>
</dbReference>
<dbReference type="PANTHER" id="PTHR43800:SF1">
    <property type="entry name" value="PEPTIDYL-LYSINE N-ACETYLTRANSFERASE YJAB"/>
    <property type="match status" value="1"/>
</dbReference>
<keyword evidence="2" id="KW-0012">Acyltransferase</keyword>
<organism evidence="4 5">
    <name type="scientific">Saccharothrix syringae</name>
    <name type="common">Nocardiopsis syringae</name>
    <dbReference type="NCBI Taxonomy" id="103733"/>
    <lineage>
        <taxon>Bacteria</taxon>
        <taxon>Bacillati</taxon>
        <taxon>Actinomycetota</taxon>
        <taxon>Actinomycetes</taxon>
        <taxon>Pseudonocardiales</taxon>
        <taxon>Pseudonocardiaceae</taxon>
        <taxon>Saccharothrix</taxon>
    </lineage>
</organism>
<evidence type="ECO:0000313" key="4">
    <source>
        <dbReference type="EMBL" id="QFZ19147.1"/>
    </source>
</evidence>
<dbReference type="EMBL" id="CP034550">
    <property type="protein sequence ID" value="QFZ19147.1"/>
    <property type="molecule type" value="Genomic_DNA"/>
</dbReference>
<dbReference type="Pfam" id="PF00583">
    <property type="entry name" value="Acetyltransf_1"/>
    <property type="match status" value="1"/>
</dbReference>
<gene>
    <name evidence="4" type="ORF">EKG83_18375</name>
</gene>
<dbReference type="PROSITE" id="PS51186">
    <property type="entry name" value="GNAT"/>
    <property type="match status" value="1"/>
</dbReference>
<dbReference type="AlphaFoldDB" id="A0A5Q0GYM6"/>
<dbReference type="OrthoDB" id="572496at2"/>
<dbReference type="RefSeq" id="WP_033434145.1">
    <property type="nucleotide sequence ID" value="NZ_CP034550.1"/>
</dbReference>
<evidence type="ECO:0000259" key="3">
    <source>
        <dbReference type="PROSITE" id="PS51186"/>
    </source>
</evidence>
<dbReference type="GO" id="GO:0016747">
    <property type="term" value="F:acyltransferase activity, transferring groups other than amino-acyl groups"/>
    <property type="evidence" value="ECO:0007669"/>
    <property type="project" value="InterPro"/>
</dbReference>
<protein>
    <submittedName>
        <fullName evidence="4">N-acetyltransferase</fullName>
    </submittedName>
</protein>
<keyword evidence="1 4" id="KW-0808">Transferase</keyword>
<dbReference type="InterPro" id="IPR016181">
    <property type="entry name" value="Acyl_CoA_acyltransferase"/>
</dbReference>
<name>A0A5Q0GYM6_SACSY</name>
<dbReference type="Proteomes" id="UP000325787">
    <property type="component" value="Chromosome"/>
</dbReference>
<dbReference type="InterPro" id="IPR000182">
    <property type="entry name" value="GNAT_dom"/>
</dbReference>
<dbReference type="CDD" id="cd04301">
    <property type="entry name" value="NAT_SF"/>
    <property type="match status" value="1"/>
</dbReference>
<evidence type="ECO:0000313" key="5">
    <source>
        <dbReference type="Proteomes" id="UP000325787"/>
    </source>
</evidence>
<accession>A0A5Q0GYM6</accession>
<proteinExistence type="predicted"/>
<evidence type="ECO:0000256" key="1">
    <source>
        <dbReference type="ARBA" id="ARBA00022679"/>
    </source>
</evidence>
<keyword evidence="5" id="KW-1185">Reference proteome</keyword>
<dbReference type="SUPFAM" id="SSF55729">
    <property type="entry name" value="Acyl-CoA N-acyltransferases (Nat)"/>
    <property type="match status" value="1"/>
</dbReference>
<sequence>MELRPARPHELPLLREVERASGEPFRAHGMPEIADDEPLLLTELQRLHLWVADKDDTPIAWVGVEVLDNAAHIAQLSVHPAHARQGIGAQLLDHVQAWAAEHDLTALTLTTFRRIPWNEPYYRRLGFTEPAHPSPGLQAVLAAEAERGLRPEDRICLHRPVSERA</sequence>
<evidence type="ECO:0000256" key="2">
    <source>
        <dbReference type="ARBA" id="ARBA00023315"/>
    </source>
</evidence>
<reference evidence="5" key="1">
    <citation type="journal article" date="2021" name="Curr. Microbiol.">
        <title>Complete genome of nocamycin-producing strain Saccharothrix syringae NRRL B-16468 reveals the biosynthetic potential for secondary metabolites.</title>
        <authorList>
            <person name="Mo X."/>
            <person name="Yang S."/>
        </authorList>
    </citation>
    <scope>NUCLEOTIDE SEQUENCE [LARGE SCALE GENOMIC DNA]</scope>
    <source>
        <strain evidence="5">ATCC 51364 / DSM 43886 / JCM 6844 / KCTC 9398 / NBRC 14523 / NRRL B-16468 / INA 2240</strain>
    </source>
</reference>